<name>A0A7J5BPZ8_9MICO</name>
<keyword evidence="3" id="KW-0813">Transport</keyword>
<evidence type="ECO:0000256" key="3">
    <source>
        <dbReference type="ARBA" id="ARBA00022448"/>
    </source>
</evidence>
<accession>A0A7J5BPZ8</accession>
<dbReference type="PANTHER" id="PTHR30532:SF1">
    <property type="entry name" value="IRON(3+)-HYDROXAMATE-BINDING PROTEIN FHUD"/>
    <property type="match status" value="1"/>
</dbReference>
<dbReference type="CDD" id="cd01146">
    <property type="entry name" value="FhuD"/>
    <property type="match status" value="1"/>
</dbReference>
<evidence type="ECO:0000256" key="6">
    <source>
        <dbReference type="SAM" id="SignalP"/>
    </source>
</evidence>
<reference evidence="8 9" key="1">
    <citation type="submission" date="2019-09" db="EMBL/GenBank/DDBJ databases">
        <title>Phylogeny of genus Pseudoclavibacter and closely related genus.</title>
        <authorList>
            <person name="Li Y."/>
        </authorList>
    </citation>
    <scope>NUCLEOTIDE SEQUENCE [LARGE SCALE GENOMIC DNA]</scope>
    <source>
        <strain evidence="8 9">DSM 23821</strain>
    </source>
</reference>
<dbReference type="PANTHER" id="PTHR30532">
    <property type="entry name" value="IRON III DICITRATE-BINDING PERIPLASMIC PROTEIN"/>
    <property type="match status" value="1"/>
</dbReference>
<evidence type="ECO:0000256" key="5">
    <source>
        <dbReference type="SAM" id="MobiDB-lite"/>
    </source>
</evidence>
<dbReference type="Gene3D" id="3.40.50.1980">
    <property type="entry name" value="Nitrogenase molybdenum iron protein domain"/>
    <property type="match status" value="2"/>
</dbReference>
<dbReference type="Proteomes" id="UP000467240">
    <property type="component" value="Unassembled WGS sequence"/>
</dbReference>
<dbReference type="InterPro" id="IPR002491">
    <property type="entry name" value="ABC_transptr_periplasmic_BD"/>
</dbReference>
<dbReference type="OrthoDB" id="9793175at2"/>
<comment type="caution">
    <text evidence="8">The sequence shown here is derived from an EMBL/GenBank/DDBJ whole genome shotgun (WGS) entry which is preliminary data.</text>
</comment>
<evidence type="ECO:0000256" key="4">
    <source>
        <dbReference type="ARBA" id="ARBA00022729"/>
    </source>
</evidence>
<dbReference type="Pfam" id="PF01497">
    <property type="entry name" value="Peripla_BP_2"/>
    <property type="match status" value="1"/>
</dbReference>
<evidence type="ECO:0000259" key="7">
    <source>
        <dbReference type="PROSITE" id="PS50983"/>
    </source>
</evidence>
<keyword evidence="4 6" id="KW-0732">Signal</keyword>
<feature type="domain" description="Fe/B12 periplasmic-binding" evidence="7">
    <location>
        <begin position="73"/>
        <end position="351"/>
    </location>
</feature>
<dbReference type="GO" id="GO:0030288">
    <property type="term" value="C:outer membrane-bounded periplasmic space"/>
    <property type="evidence" value="ECO:0007669"/>
    <property type="project" value="TreeGrafter"/>
</dbReference>
<sequence length="351" mass="36349">MTRVHRLAAIGMSVAAALTLSGCGTTDVDTAGGDVAPPTSEACTQDTTTTSTGPVSITDGVGRQVELDEPAERIAVLEWQQIEDALTLCVTPVAVSDAEGYGTYVSAETIPDGVTDVGTRGEPDLDALYATNPDLIVIEAFTPDDELIAQLESRGVPVLATLGANGADPIGNMKSVFTMIAEATGRTERAQQVLDDFDTHLADAKAQVADVQLPTTDFLFFDGWIEGGNVTIRPYGKGALFTALGEQLGLTSAWTDEIDAAYGSGGVDPAYGLAQTDIEGLTAVGNANLFYSNDGEADGYVSELEKSPIWTSLPAVQQGRAHAFPPGVWGAGGPISCEQAVDAYVAAITAG</sequence>
<gene>
    <name evidence="8" type="ORF">F8O01_11420</name>
</gene>
<feature type="compositionally biased region" description="Low complexity" evidence="5">
    <location>
        <begin position="39"/>
        <end position="54"/>
    </location>
</feature>
<dbReference type="EMBL" id="WBJZ01000014">
    <property type="protein sequence ID" value="KAB1655609.1"/>
    <property type="molecule type" value="Genomic_DNA"/>
</dbReference>
<organism evidence="8 9">
    <name type="scientific">Pseudoclavibacter chungangensis</name>
    <dbReference type="NCBI Taxonomy" id="587635"/>
    <lineage>
        <taxon>Bacteria</taxon>
        <taxon>Bacillati</taxon>
        <taxon>Actinomycetota</taxon>
        <taxon>Actinomycetes</taxon>
        <taxon>Micrococcales</taxon>
        <taxon>Microbacteriaceae</taxon>
        <taxon>Pseudoclavibacter</taxon>
    </lineage>
</organism>
<evidence type="ECO:0000256" key="2">
    <source>
        <dbReference type="ARBA" id="ARBA00008814"/>
    </source>
</evidence>
<feature type="chain" id="PRO_5038765640" evidence="6">
    <location>
        <begin position="23"/>
        <end position="351"/>
    </location>
</feature>
<evidence type="ECO:0000313" key="9">
    <source>
        <dbReference type="Proteomes" id="UP000467240"/>
    </source>
</evidence>
<dbReference type="SUPFAM" id="SSF53807">
    <property type="entry name" value="Helical backbone' metal receptor"/>
    <property type="match status" value="1"/>
</dbReference>
<dbReference type="PROSITE" id="PS51257">
    <property type="entry name" value="PROKAR_LIPOPROTEIN"/>
    <property type="match status" value="1"/>
</dbReference>
<feature type="region of interest" description="Disordered" evidence="5">
    <location>
        <begin position="34"/>
        <end position="54"/>
    </location>
</feature>
<proteinExistence type="inferred from homology"/>
<dbReference type="GO" id="GO:1901678">
    <property type="term" value="P:iron coordination entity transport"/>
    <property type="evidence" value="ECO:0007669"/>
    <property type="project" value="UniProtKB-ARBA"/>
</dbReference>
<dbReference type="AlphaFoldDB" id="A0A7J5BPZ8"/>
<dbReference type="InterPro" id="IPR051313">
    <property type="entry name" value="Bact_iron-sidero_bind"/>
</dbReference>
<dbReference type="PROSITE" id="PS50983">
    <property type="entry name" value="FE_B12_PBP"/>
    <property type="match status" value="1"/>
</dbReference>
<protein>
    <submittedName>
        <fullName evidence="8">Iron-siderophore ABC transporter substrate-binding protein</fullName>
    </submittedName>
</protein>
<dbReference type="RefSeq" id="WP_158040996.1">
    <property type="nucleotide sequence ID" value="NZ_JACCFV010000001.1"/>
</dbReference>
<comment type="subcellular location">
    <subcellularLocation>
        <location evidence="1">Cell envelope</location>
    </subcellularLocation>
</comment>
<feature type="signal peptide" evidence="6">
    <location>
        <begin position="1"/>
        <end position="22"/>
    </location>
</feature>
<evidence type="ECO:0000313" key="8">
    <source>
        <dbReference type="EMBL" id="KAB1655609.1"/>
    </source>
</evidence>
<keyword evidence="9" id="KW-1185">Reference proteome</keyword>
<evidence type="ECO:0000256" key="1">
    <source>
        <dbReference type="ARBA" id="ARBA00004196"/>
    </source>
</evidence>
<comment type="similarity">
    <text evidence="2">Belongs to the bacterial solute-binding protein 8 family.</text>
</comment>